<protein>
    <submittedName>
        <fullName evidence="1">Uncharacterized protein</fullName>
    </submittedName>
</protein>
<organism evidence="1">
    <name type="scientific">Aegilops tauschii</name>
    <name type="common">Tausch's goatgrass</name>
    <name type="synonym">Aegilops squarrosa</name>
    <dbReference type="NCBI Taxonomy" id="37682"/>
    <lineage>
        <taxon>Eukaryota</taxon>
        <taxon>Viridiplantae</taxon>
        <taxon>Streptophyta</taxon>
        <taxon>Embryophyta</taxon>
        <taxon>Tracheophyta</taxon>
        <taxon>Spermatophyta</taxon>
        <taxon>Magnoliopsida</taxon>
        <taxon>Liliopsida</taxon>
        <taxon>Poales</taxon>
        <taxon>Poaceae</taxon>
        <taxon>BOP clade</taxon>
        <taxon>Pooideae</taxon>
        <taxon>Triticodae</taxon>
        <taxon>Triticeae</taxon>
        <taxon>Triticinae</taxon>
        <taxon>Aegilops</taxon>
    </lineage>
</organism>
<name>M8CPG6_AEGTA</name>
<dbReference type="EnsemblPlants" id="EMT25466">
    <property type="protein sequence ID" value="EMT25466"/>
    <property type="gene ID" value="F775_24254"/>
</dbReference>
<dbReference type="ExpressionAtlas" id="M8CPG6">
    <property type="expression patterns" value="baseline"/>
</dbReference>
<dbReference type="AlphaFoldDB" id="M8CPG6"/>
<evidence type="ECO:0000313" key="1">
    <source>
        <dbReference type="EnsemblPlants" id="EMT25466"/>
    </source>
</evidence>
<proteinExistence type="predicted"/>
<reference evidence="1" key="1">
    <citation type="submission" date="2015-06" db="UniProtKB">
        <authorList>
            <consortium name="EnsemblPlants"/>
        </authorList>
    </citation>
    <scope>IDENTIFICATION</scope>
</reference>
<sequence length="258" mass="29057">MDASYFVCLEFVGALPPFIVLSFASLPAQVCASPLEFPFQHRVLAVVPHSNTISSPVLRLAVKQITIKEKEVDTSMESDIVPVTANRSKHAKKQTILRTGYHSGINKEDRRLFWGVGGTGALAAYEQATLQAIKFLQGLYGFMVMFLFGYSTLKNMYGLCMRSTDGHADMDHIRSIQWRWRHLPEKRGGYPSKGRCDGGGRHPRPNHRSKAAILFHSINRRSPESVDDRDPQTTVLYVTNLSHKFGFPRHTSSVYSQF</sequence>
<accession>M8CPG6</accession>